<dbReference type="GO" id="GO:0003677">
    <property type="term" value="F:DNA binding"/>
    <property type="evidence" value="ECO:0007669"/>
    <property type="project" value="UniProtKB-KW"/>
</dbReference>
<sequence>MAIYSAVPPPPALQSQPTAHSQNASQQQPPAASGPIDIEAWTTSALESLSVSPTATGTTGRPLAIPLDEHTNAQPASPRVAIATADGAAHPTTDAVTPPRRPPSRRDSLRRRELVLKGKEGSRQRRRYDMKRLTDVPNVEPPEPRDWEPRPVYPIHHVPYHVAAFWERGLSQQAEARKNTAARRRAPGAGSAGAGRVPRELRDTVKRTPGVKGWLRALEEPVREFLAERHRAAGEAPVAEDESDESDDEVVFVGRKTAGSAPAGGPRGDTSSSSSSSCCWKSAHREVRGDGPAVDRGMVFDSSPEDDDGSSAFKRWLTHSISDYYGLVSRSVTVGSPGRRCVYVGVRDVDLKIRTALPRPLWELF</sequence>
<evidence type="ECO:0000313" key="3">
    <source>
        <dbReference type="EMBL" id="KKY38009.1"/>
    </source>
</evidence>
<dbReference type="EMBL" id="LCUC01000063">
    <property type="protein sequence ID" value="KKY38009.1"/>
    <property type="molecule type" value="Genomic_DNA"/>
</dbReference>
<gene>
    <name evidence="3" type="ORF">UCDDA912_g01977</name>
</gene>
<dbReference type="InterPro" id="IPR036867">
    <property type="entry name" value="R3H_dom_sf"/>
</dbReference>
<feature type="region of interest" description="Disordered" evidence="1">
    <location>
        <begin position="257"/>
        <end position="277"/>
    </location>
</feature>
<dbReference type="SUPFAM" id="SSF82708">
    <property type="entry name" value="R3H domain"/>
    <property type="match status" value="1"/>
</dbReference>
<reference evidence="3 4" key="2">
    <citation type="submission" date="2015-05" db="EMBL/GenBank/DDBJ databases">
        <authorList>
            <person name="Morales-Cruz A."/>
            <person name="Amrine K.C."/>
            <person name="Cantu D."/>
        </authorList>
    </citation>
    <scope>NUCLEOTIDE SEQUENCE [LARGE SCALE GENOMIC DNA]</scope>
    <source>
        <strain evidence="3">DA912</strain>
    </source>
</reference>
<feature type="region of interest" description="Disordered" evidence="1">
    <location>
        <begin position="88"/>
        <end position="130"/>
    </location>
</feature>
<dbReference type="Pfam" id="PF13902">
    <property type="entry name" value="R3H-assoc"/>
    <property type="match status" value="1"/>
</dbReference>
<dbReference type="AlphaFoldDB" id="A0A0G2FVT2"/>
<keyword evidence="4" id="KW-1185">Reference proteome</keyword>
<reference evidence="3 4" key="1">
    <citation type="submission" date="2015-05" db="EMBL/GenBank/DDBJ databases">
        <title>Distinctive expansion of gene families associated with plant cell wall degradation and secondary metabolism in the genomes of grapevine trunk pathogens.</title>
        <authorList>
            <person name="Lawrence D.P."/>
            <person name="Travadon R."/>
            <person name="Rolshausen P.E."/>
            <person name="Baumgartner K."/>
        </authorList>
    </citation>
    <scope>NUCLEOTIDE SEQUENCE [LARGE SCALE GENOMIC DNA]</scope>
    <source>
        <strain evidence="3">DA912</strain>
    </source>
</reference>
<feature type="domain" description="R3H-associated N-terminal" evidence="2">
    <location>
        <begin position="101"/>
        <end position="207"/>
    </location>
</feature>
<feature type="region of interest" description="Disordered" evidence="1">
    <location>
        <begin position="1"/>
        <end position="75"/>
    </location>
</feature>
<evidence type="ECO:0000259" key="2">
    <source>
        <dbReference type="Pfam" id="PF13902"/>
    </source>
</evidence>
<evidence type="ECO:0000313" key="4">
    <source>
        <dbReference type="Proteomes" id="UP000034680"/>
    </source>
</evidence>
<comment type="caution">
    <text evidence="3">The sequence shown here is derived from an EMBL/GenBank/DDBJ whole genome shotgun (WGS) entry which is preliminary data.</text>
</comment>
<feature type="compositionally biased region" description="Low complexity" evidence="1">
    <location>
        <begin position="21"/>
        <end position="35"/>
    </location>
</feature>
<feature type="compositionally biased region" description="Basic and acidic residues" evidence="1">
    <location>
        <begin position="104"/>
        <end position="123"/>
    </location>
</feature>
<keyword evidence="3" id="KW-0238">DNA-binding</keyword>
<dbReference type="Proteomes" id="UP000034680">
    <property type="component" value="Unassembled WGS sequence"/>
</dbReference>
<dbReference type="OrthoDB" id="10256743at2759"/>
<evidence type="ECO:0000256" key="1">
    <source>
        <dbReference type="SAM" id="MobiDB-lite"/>
    </source>
</evidence>
<accession>A0A0G2FVT2</accession>
<protein>
    <submittedName>
        <fullName evidence="3">Putative uv-damaged dna-binding protein</fullName>
    </submittedName>
</protein>
<organism evidence="3 4">
    <name type="scientific">Diaporthe ampelina</name>
    <dbReference type="NCBI Taxonomy" id="1214573"/>
    <lineage>
        <taxon>Eukaryota</taxon>
        <taxon>Fungi</taxon>
        <taxon>Dikarya</taxon>
        <taxon>Ascomycota</taxon>
        <taxon>Pezizomycotina</taxon>
        <taxon>Sordariomycetes</taxon>
        <taxon>Sordariomycetidae</taxon>
        <taxon>Diaporthales</taxon>
        <taxon>Diaporthaceae</taxon>
        <taxon>Diaporthe</taxon>
    </lineage>
</organism>
<proteinExistence type="predicted"/>
<feature type="compositionally biased region" description="Polar residues" evidence="1">
    <location>
        <begin position="41"/>
        <end position="59"/>
    </location>
</feature>
<feature type="region of interest" description="Disordered" evidence="1">
    <location>
        <begin position="176"/>
        <end position="203"/>
    </location>
</feature>
<dbReference type="InterPro" id="IPR025952">
    <property type="entry name" value="R3H-assoc_dom"/>
</dbReference>
<name>A0A0G2FVT2_9PEZI</name>